<keyword evidence="8" id="KW-1185">Reference proteome</keyword>
<evidence type="ECO:0000256" key="6">
    <source>
        <dbReference type="SAM" id="MobiDB-lite"/>
    </source>
</evidence>
<feature type="zinc finger region" description="C3H1-type" evidence="5">
    <location>
        <begin position="185"/>
        <end position="212"/>
    </location>
</feature>
<keyword evidence="3 5" id="KW-0863">Zinc-finger</keyword>
<feature type="domain" description="C3H1-type" evidence="7">
    <location>
        <begin position="155"/>
        <end position="182"/>
    </location>
</feature>
<dbReference type="WBParaSite" id="ALUE_0001232601-mRNA-1">
    <property type="protein sequence ID" value="ALUE_0001232601-mRNA-1"/>
    <property type="gene ID" value="ALUE_0001232601"/>
</dbReference>
<dbReference type="InterPro" id="IPR045124">
    <property type="entry name" value="Su(sable)-like"/>
</dbReference>
<reference evidence="9" key="1">
    <citation type="submission" date="2017-02" db="UniProtKB">
        <authorList>
            <consortium name="WormBaseParasite"/>
        </authorList>
    </citation>
    <scope>IDENTIFICATION</scope>
</reference>
<accession>A0A0M3I5S3</accession>
<dbReference type="SMART" id="SM00356">
    <property type="entry name" value="ZnF_C3H1"/>
    <property type="match status" value="2"/>
</dbReference>
<feature type="region of interest" description="Disordered" evidence="6">
    <location>
        <begin position="86"/>
        <end position="146"/>
    </location>
</feature>
<evidence type="ECO:0000256" key="3">
    <source>
        <dbReference type="ARBA" id="ARBA00022771"/>
    </source>
</evidence>
<feature type="compositionally biased region" description="Basic residues" evidence="6">
    <location>
        <begin position="86"/>
        <end position="99"/>
    </location>
</feature>
<evidence type="ECO:0000313" key="8">
    <source>
        <dbReference type="Proteomes" id="UP000036681"/>
    </source>
</evidence>
<proteinExistence type="predicted"/>
<evidence type="ECO:0000256" key="2">
    <source>
        <dbReference type="ARBA" id="ARBA00022737"/>
    </source>
</evidence>
<evidence type="ECO:0000256" key="5">
    <source>
        <dbReference type="PROSITE-ProRule" id="PRU00723"/>
    </source>
</evidence>
<evidence type="ECO:0000256" key="4">
    <source>
        <dbReference type="ARBA" id="ARBA00022833"/>
    </source>
</evidence>
<dbReference type="PANTHER" id="PTHR13119:SF12">
    <property type="entry name" value="PROTEIN SUPPRESSOR OF SABLE"/>
    <property type="match status" value="1"/>
</dbReference>
<feature type="domain" description="C3H1-type" evidence="7">
    <location>
        <begin position="185"/>
        <end position="212"/>
    </location>
</feature>
<keyword evidence="2" id="KW-0677">Repeat</keyword>
<dbReference type="GO" id="GO:0003723">
    <property type="term" value="F:RNA binding"/>
    <property type="evidence" value="ECO:0007669"/>
    <property type="project" value="InterPro"/>
</dbReference>
<dbReference type="InterPro" id="IPR036855">
    <property type="entry name" value="Znf_CCCH_sf"/>
</dbReference>
<dbReference type="GO" id="GO:0008270">
    <property type="term" value="F:zinc ion binding"/>
    <property type="evidence" value="ECO:0007669"/>
    <property type="project" value="UniProtKB-KW"/>
</dbReference>
<keyword evidence="1 5" id="KW-0479">Metal-binding</keyword>
<dbReference type="InterPro" id="IPR000571">
    <property type="entry name" value="Znf_CCCH"/>
</dbReference>
<protein>
    <submittedName>
        <fullName evidence="9">Zinc finger CCCH domain-containing protein 6</fullName>
    </submittedName>
</protein>
<dbReference type="Pfam" id="PF00642">
    <property type="entry name" value="zf-CCCH"/>
    <property type="match status" value="1"/>
</dbReference>
<dbReference type="PANTHER" id="PTHR13119">
    <property type="entry name" value="ZINC FINGER CCCH DOMAIN-CONTAINING PROTEI"/>
    <property type="match status" value="1"/>
</dbReference>
<feature type="zinc finger region" description="C3H1-type" evidence="5">
    <location>
        <begin position="155"/>
        <end position="182"/>
    </location>
</feature>
<sequence length="562" mass="63613">MFTGVYTSSNASEVLAAMTAVNNIVRARNISERMDVEEGEIGDDYVDNEGNVFLLVDVSDEGSLSPKRPSAKQRYGDLIGDKRFHSAAHHGKSSSRRKGEKLSEKSDDVRHREDPHGARKRRDRSRDAENDGEKYASHSSPPRDVHHEITFGAQSRRRVMCKFFRRGHCKHGLNCCYSHNAADSDRRPEVCKYYKRGNCSRDSECVFLHGESPCKAFHKGECTMVPCRFSHLPLNEFTKPIYEQLVRDETRASRESISYTSRKRQVLFPKDPSKGLYSTSPRTKSPKAFTEETHDNAVTPRSLLISPLAEYLDGPKPSGSLSELCTVTSSDDAPKDRALALHYTFHSPLPQLSLRPPQLTGATTITLQNQSNGESEATPEEQNEENAIITMLRRFLSRAKNDDGEKRNCYGFLTDGCRHTETTGFLSIKWTFCDVFVGRDFDILRILRDVSSTKAEFKSFFVRHTTIQMNVPNIAEDNLQGPVAEPIAYKELHVKVITGSMGWMTLNSEMFSSAVTTLCCYVDLLCKLQSCILCIERSFICALRIVRWGGSKLLRIYQRNFR</sequence>
<feature type="compositionally biased region" description="Basic and acidic residues" evidence="6">
    <location>
        <begin position="124"/>
        <end position="146"/>
    </location>
</feature>
<dbReference type="AlphaFoldDB" id="A0A0M3I5S3"/>
<dbReference type="GO" id="GO:0005634">
    <property type="term" value="C:nucleus"/>
    <property type="evidence" value="ECO:0007669"/>
    <property type="project" value="TreeGrafter"/>
</dbReference>
<dbReference type="Gene3D" id="4.10.1000.10">
    <property type="entry name" value="Zinc finger, CCCH-type"/>
    <property type="match status" value="1"/>
</dbReference>
<name>A0A0M3I5S3_ASCLU</name>
<dbReference type="SUPFAM" id="SSF90229">
    <property type="entry name" value="CCCH zinc finger"/>
    <property type="match status" value="3"/>
</dbReference>
<organism evidence="8 9">
    <name type="scientific">Ascaris lumbricoides</name>
    <name type="common">Giant roundworm</name>
    <dbReference type="NCBI Taxonomy" id="6252"/>
    <lineage>
        <taxon>Eukaryota</taxon>
        <taxon>Metazoa</taxon>
        <taxon>Ecdysozoa</taxon>
        <taxon>Nematoda</taxon>
        <taxon>Chromadorea</taxon>
        <taxon>Rhabditida</taxon>
        <taxon>Spirurina</taxon>
        <taxon>Ascaridomorpha</taxon>
        <taxon>Ascaridoidea</taxon>
        <taxon>Ascarididae</taxon>
        <taxon>Ascaris</taxon>
    </lineage>
</organism>
<evidence type="ECO:0000313" key="9">
    <source>
        <dbReference type="WBParaSite" id="ALUE_0001232601-mRNA-1"/>
    </source>
</evidence>
<evidence type="ECO:0000256" key="1">
    <source>
        <dbReference type="ARBA" id="ARBA00022723"/>
    </source>
</evidence>
<dbReference type="Proteomes" id="UP000036681">
    <property type="component" value="Unplaced"/>
</dbReference>
<dbReference type="GO" id="GO:0045892">
    <property type="term" value="P:negative regulation of DNA-templated transcription"/>
    <property type="evidence" value="ECO:0007669"/>
    <property type="project" value="InterPro"/>
</dbReference>
<feature type="region of interest" description="Disordered" evidence="6">
    <location>
        <begin position="270"/>
        <end position="296"/>
    </location>
</feature>
<dbReference type="PROSITE" id="PS50103">
    <property type="entry name" value="ZF_C3H1"/>
    <property type="match status" value="2"/>
</dbReference>
<evidence type="ECO:0000259" key="7">
    <source>
        <dbReference type="PROSITE" id="PS50103"/>
    </source>
</evidence>
<feature type="compositionally biased region" description="Basic and acidic residues" evidence="6">
    <location>
        <begin position="100"/>
        <end position="117"/>
    </location>
</feature>
<keyword evidence="4 5" id="KW-0862">Zinc</keyword>